<dbReference type="AlphaFoldDB" id="A0AAV9EQN4"/>
<reference evidence="1" key="1">
    <citation type="journal article" date="2023" name="Nat. Commun.">
        <title>Diploid and tetraploid genomes of Acorus and the evolution of monocots.</title>
        <authorList>
            <person name="Ma L."/>
            <person name="Liu K.W."/>
            <person name="Li Z."/>
            <person name="Hsiao Y.Y."/>
            <person name="Qi Y."/>
            <person name="Fu T."/>
            <person name="Tang G.D."/>
            <person name="Zhang D."/>
            <person name="Sun W.H."/>
            <person name="Liu D.K."/>
            <person name="Li Y."/>
            <person name="Chen G.Z."/>
            <person name="Liu X.D."/>
            <person name="Liao X.Y."/>
            <person name="Jiang Y.T."/>
            <person name="Yu X."/>
            <person name="Hao Y."/>
            <person name="Huang J."/>
            <person name="Zhao X.W."/>
            <person name="Ke S."/>
            <person name="Chen Y.Y."/>
            <person name="Wu W.L."/>
            <person name="Hsu J.L."/>
            <person name="Lin Y.F."/>
            <person name="Huang M.D."/>
            <person name="Li C.Y."/>
            <person name="Huang L."/>
            <person name="Wang Z.W."/>
            <person name="Zhao X."/>
            <person name="Zhong W.Y."/>
            <person name="Peng D.H."/>
            <person name="Ahmad S."/>
            <person name="Lan S."/>
            <person name="Zhang J.S."/>
            <person name="Tsai W.C."/>
            <person name="Van de Peer Y."/>
            <person name="Liu Z.J."/>
        </authorList>
    </citation>
    <scope>NUCLEOTIDE SEQUENCE</scope>
    <source>
        <strain evidence="1">CP</strain>
    </source>
</reference>
<evidence type="ECO:0000313" key="1">
    <source>
        <dbReference type="EMBL" id="KAK1314467.1"/>
    </source>
</evidence>
<organism evidence="1 2">
    <name type="scientific">Acorus calamus</name>
    <name type="common">Sweet flag</name>
    <dbReference type="NCBI Taxonomy" id="4465"/>
    <lineage>
        <taxon>Eukaryota</taxon>
        <taxon>Viridiplantae</taxon>
        <taxon>Streptophyta</taxon>
        <taxon>Embryophyta</taxon>
        <taxon>Tracheophyta</taxon>
        <taxon>Spermatophyta</taxon>
        <taxon>Magnoliopsida</taxon>
        <taxon>Liliopsida</taxon>
        <taxon>Acoraceae</taxon>
        <taxon>Acorus</taxon>
    </lineage>
</organism>
<evidence type="ECO:0000313" key="2">
    <source>
        <dbReference type="Proteomes" id="UP001180020"/>
    </source>
</evidence>
<dbReference type="Proteomes" id="UP001180020">
    <property type="component" value="Unassembled WGS sequence"/>
</dbReference>
<protein>
    <submittedName>
        <fullName evidence="1">Uncharacterized protein</fullName>
    </submittedName>
</protein>
<proteinExistence type="predicted"/>
<accession>A0AAV9EQN4</accession>
<gene>
    <name evidence="1" type="ORF">QJS10_CPA06g00358</name>
</gene>
<keyword evidence="2" id="KW-1185">Reference proteome</keyword>
<comment type="caution">
    <text evidence="1">The sequence shown here is derived from an EMBL/GenBank/DDBJ whole genome shotgun (WGS) entry which is preliminary data.</text>
</comment>
<reference evidence="1" key="2">
    <citation type="submission" date="2023-06" db="EMBL/GenBank/DDBJ databases">
        <authorList>
            <person name="Ma L."/>
            <person name="Liu K.-W."/>
            <person name="Li Z."/>
            <person name="Hsiao Y.-Y."/>
            <person name="Qi Y."/>
            <person name="Fu T."/>
            <person name="Tang G."/>
            <person name="Zhang D."/>
            <person name="Sun W.-H."/>
            <person name="Liu D.-K."/>
            <person name="Li Y."/>
            <person name="Chen G.-Z."/>
            <person name="Liu X.-D."/>
            <person name="Liao X.-Y."/>
            <person name="Jiang Y.-T."/>
            <person name="Yu X."/>
            <person name="Hao Y."/>
            <person name="Huang J."/>
            <person name="Zhao X.-W."/>
            <person name="Ke S."/>
            <person name="Chen Y.-Y."/>
            <person name="Wu W.-L."/>
            <person name="Hsu J.-L."/>
            <person name="Lin Y.-F."/>
            <person name="Huang M.-D."/>
            <person name="Li C.-Y."/>
            <person name="Huang L."/>
            <person name="Wang Z.-W."/>
            <person name="Zhao X."/>
            <person name="Zhong W.-Y."/>
            <person name="Peng D.-H."/>
            <person name="Ahmad S."/>
            <person name="Lan S."/>
            <person name="Zhang J.-S."/>
            <person name="Tsai W.-C."/>
            <person name="Van De Peer Y."/>
            <person name="Liu Z.-J."/>
        </authorList>
    </citation>
    <scope>NUCLEOTIDE SEQUENCE</scope>
    <source>
        <strain evidence="1">CP</strain>
        <tissue evidence="1">Leaves</tissue>
    </source>
</reference>
<sequence length="133" mass="14660">MISAGQAHVHERVDRTGLLPVPPSWPCGPGSAAPIENYSDELAKSMSWPSSLPQYESPYLAFTPPQINTNVGAVCTTAHNHLQYSNYVSSQSHFQQSFGDHKTTPASTAILIPETRPSYMEPDHDEFVSKGFW</sequence>
<dbReference type="EMBL" id="JAUJYO010000006">
    <property type="protein sequence ID" value="KAK1314467.1"/>
    <property type="molecule type" value="Genomic_DNA"/>
</dbReference>
<name>A0AAV9EQN4_ACOCL</name>